<proteinExistence type="predicted"/>
<dbReference type="Proteomes" id="UP000054630">
    <property type="component" value="Unassembled WGS sequence"/>
</dbReference>
<organism evidence="2 3">
    <name type="scientific">Trichinella nelsoni</name>
    <dbReference type="NCBI Taxonomy" id="6336"/>
    <lineage>
        <taxon>Eukaryota</taxon>
        <taxon>Metazoa</taxon>
        <taxon>Ecdysozoa</taxon>
        <taxon>Nematoda</taxon>
        <taxon>Enoplea</taxon>
        <taxon>Dorylaimia</taxon>
        <taxon>Trichinellida</taxon>
        <taxon>Trichinellidae</taxon>
        <taxon>Trichinella</taxon>
    </lineage>
</organism>
<evidence type="ECO:0000256" key="1">
    <source>
        <dbReference type="SAM" id="MobiDB-lite"/>
    </source>
</evidence>
<reference evidence="2 3" key="1">
    <citation type="submission" date="2015-01" db="EMBL/GenBank/DDBJ databases">
        <title>Evolution of Trichinella species and genotypes.</title>
        <authorList>
            <person name="Korhonen P.K."/>
            <person name="Edoardo P."/>
            <person name="Giuseppe L.R."/>
            <person name="Gasser R.B."/>
        </authorList>
    </citation>
    <scope>NUCLEOTIDE SEQUENCE [LARGE SCALE GENOMIC DNA]</scope>
    <source>
        <strain evidence="2">ISS37</strain>
    </source>
</reference>
<evidence type="ECO:0000313" key="3">
    <source>
        <dbReference type="Proteomes" id="UP000054630"/>
    </source>
</evidence>
<gene>
    <name evidence="2" type="ORF">T07_706</name>
</gene>
<evidence type="ECO:0000313" key="2">
    <source>
        <dbReference type="EMBL" id="KRX26998.1"/>
    </source>
</evidence>
<protein>
    <submittedName>
        <fullName evidence="2">Uncharacterized protein</fullName>
    </submittedName>
</protein>
<dbReference type="OrthoDB" id="10566334at2759"/>
<keyword evidence="3" id="KW-1185">Reference proteome</keyword>
<sequence>MAVRSGEEEEAALTCPPVRCCETTQQAASFDAVRRPLSHQGRVSTSDVTQGILHVTTCRAESLWRLTPIPTDRLRPRMSRVNGHILLHHSRTCNPFPCKQMINSTRSTVFLLPKNAKTKLNKQNVDALRSANDSRNAKAETFHHENRL</sequence>
<feature type="compositionally biased region" description="Basic and acidic residues" evidence="1">
    <location>
        <begin position="135"/>
        <end position="148"/>
    </location>
</feature>
<dbReference type="AlphaFoldDB" id="A0A0V0SK28"/>
<comment type="caution">
    <text evidence="2">The sequence shown here is derived from an EMBL/GenBank/DDBJ whole genome shotgun (WGS) entry which is preliminary data.</text>
</comment>
<accession>A0A0V0SK28</accession>
<dbReference type="EMBL" id="JYDL01000005">
    <property type="protein sequence ID" value="KRX26998.1"/>
    <property type="molecule type" value="Genomic_DNA"/>
</dbReference>
<feature type="region of interest" description="Disordered" evidence="1">
    <location>
        <begin position="126"/>
        <end position="148"/>
    </location>
</feature>
<name>A0A0V0SK28_9BILA</name>